<keyword evidence="1" id="KW-0805">Transcription regulation</keyword>
<dbReference type="EMBL" id="JABBPK010000001">
    <property type="protein sequence ID" value="NMO77536.1"/>
    <property type="molecule type" value="Genomic_DNA"/>
</dbReference>
<evidence type="ECO:0000256" key="2">
    <source>
        <dbReference type="ARBA" id="ARBA00023125"/>
    </source>
</evidence>
<name>A0A7Y0PMN8_9BACI</name>
<evidence type="ECO:0000313" key="6">
    <source>
        <dbReference type="Proteomes" id="UP000588491"/>
    </source>
</evidence>
<dbReference type="AlphaFoldDB" id="A0A7Y0PMN8"/>
<reference evidence="5 6" key="1">
    <citation type="submission" date="2020-04" db="EMBL/GenBank/DDBJ databases">
        <title>Bacillus sp. UniB3 isolated from commercial digestive syrup.</title>
        <authorList>
            <person name="Thorat V."/>
            <person name="Kirdat K."/>
            <person name="Tiwarekar B."/>
            <person name="Yadav A."/>
        </authorList>
    </citation>
    <scope>NUCLEOTIDE SEQUENCE [LARGE SCALE GENOMIC DNA]</scope>
    <source>
        <strain evidence="5 6">UniB3</strain>
    </source>
</reference>
<dbReference type="InterPro" id="IPR036390">
    <property type="entry name" value="WH_DNA-bd_sf"/>
</dbReference>
<dbReference type="SUPFAM" id="SSF48008">
    <property type="entry name" value="GntR ligand-binding domain-like"/>
    <property type="match status" value="1"/>
</dbReference>
<dbReference type="InterPro" id="IPR008920">
    <property type="entry name" value="TF_FadR/GntR_C"/>
</dbReference>
<evidence type="ECO:0000256" key="1">
    <source>
        <dbReference type="ARBA" id="ARBA00023015"/>
    </source>
</evidence>
<dbReference type="SMART" id="SM00345">
    <property type="entry name" value="HTH_GNTR"/>
    <property type="match status" value="1"/>
</dbReference>
<evidence type="ECO:0000313" key="5">
    <source>
        <dbReference type="EMBL" id="NMO77536.1"/>
    </source>
</evidence>
<sequence length="225" mass="25974">MTNHSSSFSKVTGRKLTDEIIEQLKNKIFSGTFKVGDRLPPEPQLMEEFSVGRSTLREAIKVLVHAGILEVKQGRGTRIISLDWANETSFDQQLKQADTNDIYEARTMLDQEIVKLAVKRRTQEDLLHIKSWLDKRYHALQNGNYATYVEADIEFHLAIAKASHNKVLFDLYQAFTPVLTRILSNFLLHQSNYRDNSEIHQQLFEAILAQDEKKAIQYVLNNLEL</sequence>
<proteinExistence type="predicted"/>
<dbReference type="Gene3D" id="1.10.10.10">
    <property type="entry name" value="Winged helix-like DNA-binding domain superfamily/Winged helix DNA-binding domain"/>
    <property type="match status" value="1"/>
</dbReference>
<keyword evidence="3" id="KW-0804">Transcription</keyword>
<dbReference type="CDD" id="cd07377">
    <property type="entry name" value="WHTH_GntR"/>
    <property type="match status" value="1"/>
</dbReference>
<dbReference type="Pfam" id="PF07729">
    <property type="entry name" value="FCD"/>
    <property type="match status" value="1"/>
</dbReference>
<organism evidence="5 6">
    <name type="scientific">Niallia alba</name>
    <dbReference type="NCBI Taxonomy" id="2729105"/>
    <lineage>
        <taxon>Bacteria</taxon>
        <taxon>Bacillati</taxon>
        <taxon>Bacillota</taxon>
        <taxon>Bacilli</taxon>
        <taxon>Bacillales</taxon>
        <taxon>Bacillaceae</taxon>
        <taxon>Niallia</taxon>
    </lineage>
</organism>
<dbReference type="SMART" id="SM00895">
    <property type="entry name" value="FCD"/>
    <property type="match status" value="1"/>
</dbReference>
<evidence type="ECO:0000259" key="4">
    <source>
        <dbReference type="PROSITE" id="PS50949"/>
    </source>
</evidence>
<dbReference type="Pfam" id="PF00392">
    <property type="entry name" value="GntR"/>
    <property type="match status" value="1"/>
</dbReference>
<dbReference type="InterPro" id="IPR036388">
    <property type="entry name" value="WH-like_DNA-bd_sf"/>
</dbReference>
<comment type="caution">
    <text evidence="5">The sequence shown here is derived from an EMBL/GenBank/DDBJ whole genome shotgun (WGS) entry which is preliminary data.</text>
</comment>
<dbReference type="PRINTS" id="PR00035">
    <property type="entry name" value="HTHGNTR"/>
</dbReference>
<dbReference type="InterPro" id="IPR011711">
    <property type="entry name" value="GntR_C"/>
</dbReference>
<evidence type="ECO:0000256" key="3">
    <source>
        <dbReference type="ARBA" id="ARBA00023163"/>
    </source>
</evidence>
<feature type="domain" description="HTH gntR-type" evidence="4">
    <location>
        <begin position="14"/>
        <end position="82"/>
    </location>
</feature>
<keyword evidence="6" id="KW-1185">Reference proteome</keyword>
<dbReference type="GO" id="GO:0003677">
    <property type="term" value="F:DNA binding"/>
    <property type="evidence" value="ECO:0007669"/>
    <property type="project" value="UniProtKB-KW"/>
</dbReference>
<keyword evidence="2" id="KW-0238">DNA-binding</keyword>
<dbReference type="InterPro" id="IPR000524">
    <property type="entry name" value="Tscrpt_reg_HTH_GntR"/>
</dbReference>
<dbReference type="GO" id="GO:0003700">
    <property type="term" value="F:DNA-binding transcription factor activity"/>
    <property type="evidence" value="ECO:0007669"/>
    <property type="project" value="InterPro"/>
</dbReference>
<dbReference type="PROSITE" id="PS50949">
    <property type="entry name" value="HTH_GNTR"/>
    <property type="match status" value="1"/>
</dbReference>
<dbReference type="Proteomes" id="UP000588491">
    <property type="component" value="Unassembled WGS sequence"/>
</dbReference>
<dbReference type="Gene3D" id="1.20.120.530">
    <property type="entry name" value="GntR ligand-binding domain-like"/>
    <property type="match status" value="1"/>
</dbReference>
<protein>
    <submittedName>
        <fullName evidence="5">FadR family transcriptional regulator</fullName>
    </submittedName>
</protein>
<dbReference type="RefSeq" id="WP_169188442.1">
    <property type="nucleotide sequence ID" value="NZ_JABBPK010000001.1"/>
</dbReference>
<dbReference type="SUPFAM" id="SSF46785">
    <property type="entry name" value="Winged helix' DNA-binding domain"/>
    <property type="match status" value="1"/>
</dbReference>
<dbReference type="PANTHER" id="PTHR43537">
    <property type="entry name" value="TRANSCRIPTIONAL REGULATOR, GNTR FAMILY"/>
    <property type="match status" value="1"/>
</dbReference>
<accession>A0A7Y0PMN8</accession>
<gene>
    <name evidence="5" type="ORF">HHU08_11070</name>
</gene>
<dbReference type="PANTHER" id="PTHR43537:SF47">
    <property type="entry name" value="REGULATORY PROTEIN GNTR HTH"/>
    <property type="match status" value="1"/>
</dbReference>